<feature type="transmembrane region" description="Helical" evidence="1">
    <location>
        <begin position="23"/>
        <end position="41"/>
    </location>
</feature>
<sequence length="133" mass="14445">MLQNHLSHHSQWEGMMNHPNSHLIAKVLFLGILIAALVYLFHPGVGQLSLIINGEPVPEPWAGLAAIPVMLLVLIFSAVLMLLVCFGVGVFFFFLALLFAFGGLMLVAPYFSPILFIIMLVVALMSIGNGDKG</sequence>
<dbReference type="EMBL" id="CP157743">
    <property type="protein sequence ID" value="XBS21620.1"/>
    <property type="molecule type" value="Genomic_DNA"/>
</dbReference>
<proteinExistence type="predicted"/>
<keyword evidence="3" id="KW-1185">Reference proteome</keyword>
<keyword evidence="1" id="KW-1133">Transmembrane helix</keyword>
<protein>
    <submittedName>
        <fullName evidence="2">Uncharacterized protein</fullName>
    </submittedName>
</protein>
<evidence type="ECO:0000313" key="3">
    <source>
        <dbReference type="Proteomes" id="UP001225378"/>
    </source>
</evidence>
<accession>A0AAU7NXD4</accession>
<reference evidence="2 3" key="1">
    <citation type="journal article" date="2024" name="Microbiology">
        <title>Methylomarinum rosea sp. nov., a novel halophilic methanotrophic bacterium from the hypersaline Lake Elton.</title>
        <authorList>
            <person name="Suleimanov R.Z."/>
            <person name="Oshkin I.Y."/>
            <person name="Danilova O.V."/>
            <person name="Suzina N.E."/>
            <person name="Dedysh S.N."/>
        </authorList>
    </citation>
    <scope>NUCLEOTIDE SEQUENCE [LARGE SCALE GENOMIC DNA]</scope>
    <source>
        <strain evidence="2 3">Ch1-1</strain>
    </source>
</reference>
<dbReference type="Proteomes" id="UP001225378">
    <property type="component" value="Chromosome"/>
</dbReference>
<feature type="transmembrane region" description="Helical" evidence="1">
    <location>
        <begin position="61"/>
        <end position="83"/>
    </location>
</feature>
<keyword evidence="1" id="KW-0472">Membrane</keyword>
<dbReference type="KEGG" id="mech:Q9L42_005715"/>
<evidence type="ECO:0000256" key="1">
    <source>
        <dbReference type="SAM" id="Phobius"/>
    </source>
</evidence>
<organism evidence="2 3">
    <name type="scientific">Methylomarinum roseum</name>
    <dbReference type="NCBI Taxonomy" id="3067653"/>
    <lineage>
        <taxon>Bacteria</taxon>
        <taxon>Pseudomonadati</taxon>
        <taxon>Pseudomonadota</taxon>
        <taxon>Gammaproteobacteria</taxon>
        <taxon>Methylococcales</taxon>
        <taxon>Methylococcaceae</taxon>
        <taxon>Methylomarinum</taxon>
    </lineage>
</organism>
<dbReference type="AlphaFoldDB" id="A0AAU7NXD4"/>
<name>A0AAU7NXD4_9GAMM</name>
<gene>
    <name evidence="2" type="ORF">Q9L42_005715</name>
</gene>
<keyword evidence="1" id="KW-0812">Transmembrane</keyword>
<evidence type="ECO:0000313" key="2">
    <source>
        <dbReference type="EMBL" id="XBS21620.1"/>
    </source>
</evidence>
<dbReference type="RefSeq" id="WP_305909388.1">
    <property type="nucleotide sequence ID" value="NZ_CP157743.1"/>
</dbReference>
<feature type="transmembrane region" description="Helical" evidence="1">
    <location>
        <begin position="114"/>
        <end position="130"/>
    </location>
</feature>
<feature type="transmembrane region" description="Helical" evidence="1">
    <location>
        <begin position="90"/>
        <end position="108"/>
    </location>
</feature>